<dbReference type="AlphaFoldDB" id="A0A1G8U4L2"/>
<proteinExistence type="predicted"/>
<sequence>MDQRIGQKDAPLHTAASMDPGFIPGITPAGRAGDAVREKERADGAEAGAAVVDAEPQDAEAAAVDLAEPAKAEEPGESAETEPAGEADGSESESAEPEASGERPVFEAKDHRGTITVDAGGIGFTLDDQATEFTWDEVVAVEQATARFAKRLTVTVHTKGDRWYPNEVQAPDRATLTRWTGELDAALDAYFEE</sequence>
<evidence type="ECO:0000313" key="2">
    <source>
        <dbReference type="EMBL" id="SDJ48035.1"/>
    </source>
</evidence>
<dbReference type="EMBL" id="FNFF01000001">
    <property type="protein sequence ID" value="SDJ48035.1"/>
    <property type="molecule type" value="Genomic_DNA"/>
</dbReference>
<gene>
    <name evidence="2" type="ORF">SAMN05421806_101600</name>
</gene>
<protein>
    <submittedName>
        <fullName evidence="2">Uncharacterized protein</fullName>
    </submittedName>
</protein>
<feature type="compositionally biased region" description="Basic and acidic residues" evidence="1">
    <location>
        <begin position="34"/>
        <end position="44"/>
    </location>
</feature>
<feature type="region of interest" description="Disordered" evidence="1">
    <location>
        <begin position="1"/>
        <end position="112"/>
    </location>
</feature>
<keyword evidence="3" id="KW-1185">Reference proteome</keyword>
<reference evidence="2 3" key="1">
    <citation type="submission" date="2016-10" db="EMBL/GenBank/DDBJ databases">
        <authorList>
            <person name="de Groot N.N."/>
        </authorList>
    </citation>
    <scope>NUCLEOTIDE SEQUENCE [LARGE SCALE GENOMIC DNA]</scope>
    <source>
        <strain evidence="2 3">CGMCC 4.5727</strain>
    </source>
</reference>
<feature type="compositionally biased region" description="Basic and acidic residues" evidence="1">
    <location>
        <begin position="1"/>
        <end position="11"/>
    </location>
</feature>
<dbReference type="Proteomes" id="UP000199155">
    <property type="component" value="Unassembled WGS sequence"/>
</dbReference>
<feature type="compositionally biased region" description="Acidic residues" evidence="1">
    <location>
        <begin position="75"/>
        <end position="96"/>
    </location>
</feature>
<feature type="compositionally biased region" description="Low complexity" evidence="1">
    <location>
        <begin position="45"/>
        <end position="67"/>
    </location>
</feature>
<feature type="compositionally biased region" description="Basic and acidic residues" evidence="1">
    <location>
        <begin position="100"/>
        <end position="112"/>
    </location>
</feature>
<name>A0A1G8U4L2_9ACTN</name>
<accession>A0A1G8U4L2</accession>
<dbReference type="STRING" id="417292.SAMN05421806_101600"/>
<evidence type="ECO:0000256" key="1">
    <source>
        <dbReference type="SAM" id="MobiDB-lite"/>
    </source>
</evidence>
<organism evidence="2 3">
    <name type="scientific">Streptomyces indicus</name>
    <dbReference type="NCBI Taxonomy" id="417292"/>
    <lineage>
        <taxon>Bacteria</taxon>
        <taxon>Bacillati</taxon>
        <taxon>Actinomycetota</taxon>
        <taxon>Actinomycetes</taxon>
        <taxon>Kitasatosporales</taxon>
        <taxon>Streptomycetaceae</taxon>
        <taxon>Streptomyces</taxon>
    </lineage>
</organism>
<evidence type="ECO:0000313" key="3">
    <source>
        <dbReference type="Proteomes" id="UP000199155"/>
    </source>
</evidence>
<dbReference type="RefSeq" id="WP_245769108.1">
    <property type="nucleotide sequence ID" value="NZ_FNFF01000001.1"/>
</dbReference>